<evidence type="ECO:0000259" key="1">
    <source>
        <dbReference type="Pfam" id="PF17293"/>
    </source>
</evidence>
<dbReference type="InterPro" id="IPR035386">
    <property type="entry name" value="Arm-DNA-bind_5"/>
</dbReference>
<gene>
    <name evidence="2" type="ORF">E2488_08665</name>
</gene>
<dbReference type="AlphaFoldDB" id="A0A4Y8AUM7"/>
<dbReference type="Pfam" id="PF17293">
    <property type="entry name" value="Arm-DNA-bind_5"/>
    <property type="match status" value="1"/>
</dbReference>
<protein>
    <recommendedName>
        <fullName evidence="1">Arm DNA-binding domain-containing protein</fullName>
    </recommendedName>
</protein>
<sequence>MQSRFSILFYPRGNDINKNGRAPVYLRITIDGKRSELSIKRKVLLEKWNTKAGKMRGTTSNVRELNRYIDGIRNRIYKIHEKLSENESTITYSCTNFVVLPLLIVAHNW</sequence>
<dbReference type="EMBL" id="SNQI01000002">
    <property type="protein sequence ID" value="TEW75569.1"/>
    <property type="molecule type" value="Genomic_DNA"/>
</dbReference>
<keyword evidence="3" id="KW-1185">Reference proteome</keyword>
<dbReference type="RefSeq" id="WP_134247938.1">
    <property type="nucleotide sequence ID" value="NZ_SNQI01000002.1"/>
</dbReference>
<dbReference type="Proteomes" id="UP000298517">
    <property type="component" value="Unassembled WGS sequence"/>
</dbReference>
<name>A0A4Y8AUM7_9FLAO</name>
<evidence type="ECO:0000313" key="2">
    <source>
        <dbReference type="EMBL" id="TEW75569.1"/>
    </source>
</evidence>
<dbReference type="OrthoDB" id="1098628at2"/>
<proteinExistence type="predicted"/>
<feature type="domain" description="Arm DNA-binding" evidence="1">
    <location>
        <begin position="10"/>
        <end position="91"/>
    </location>
</feature>
<evidence type="ECO:0000313" key="3">
    <source>
        <dbReference type="Proteomes" id="UP000298517"/>
    </source>
</evidence>
<reference evidence="2 3" key="1">
    <citation type="journal article" date="2011" name="J. Microbiol.">
        <title>Gramella jeungdoensis sp. nov., isolated from a solar saltern in Korea.</title>
        <authorList>
            <person name="Joung Y."/>
            <person name="Kim H."/>
            <person name="Jang T."/>
            <person name="Ahn T.S."/>
            <person name="Joh K."/>
        </authorList>
    </citation>
    <scope>NUCLEOTIDE SEQUENCE [LARGE SCALE GENOMIC DNA]</scope>
    <source>
        <strain evidence="2 3">KCTC 23123</strain>
    </source>
</reference>
<organism evidence="2 3">
    <name type="scientific">Gramella jeungdoensis</name>
    <dbReference type="NCBI Taxonomy" id="708091"/>
    <lineage>
        <taxon>Bacteria</taxon>
        <taxon>Pseudomonadati</taxon>
        <taxon>Bacteroidota</taxon>
        <taxon>Flavobacteriia</taxon>
        <taxon>Flavobacteriales</taxon>
        <taxon>Flavobacteriaceae</taxon>
        <taxon>Christiangramia</taxon>
    </lineage>
</organism>
<accession>A0A4Y8AUM7</accession>
<comment type="caution">
    <text evidence="2">The sequence shown here is derived from an EMBL/GenBank/DDBJ whole genome shotgun (WGS) entry which is preliminary data.</text>
</comment>